<dbReference type="AlphaFoldDB" id="A0A290XB28"/>
<gene>
    <name evidence="2" type="ORF">CNR27_00895</name>
</gene>
<evidence type="ECO:0008006" key="4">
    <source>
        <dbReference type="Google" id="ProtNLM"/>
    </source>
</evidence>
<dbReference type="RefSeq" id="WP_096296519.1">
    <property type="nucleotide sequence ID" value="NZ_CP023406.1"/>
</dbReference>
<evidence type="ECO:0000313" key="2">
    <source>
        <dbReference type="EMBL" id="ATD66188.1"/>
    </source>
</evidence>
<sequence>MVAEAVDIAGLLDDWHARGADRLDPIRFQHIAALQRRAATCDGAVRRALDAKLDALVGAYARNVERMPEGSANAVPGRGALASLIDAIAAHARADTGAAGPDRAYPELPAVEEFRALWSTLRTSNQVRKSLAEVPTGAGPLNSAALAYRSLALMGATSPAYLERFLSYVDTLSWLETLQDAAVLTGRELPPTASGKPRAKAGSRKRKT</sequence>
<dbReference type="EMBL" id="CP023406">
    <property type="protein sequence ID" value="ATD66188.1"/>
    <property type="molecule type" value="Genomic_DNA"/>
</dbReference>
<dbReference type="OrthoDB" id="6025757at2"/>
<dbReference type="Proteomes" id="UP000218968">
    <property type="component" value="Chromosome"/>
</dbReference>
<dbReference type="Pfam" id="PF11445">
    <property type="entry name" value="DUF2894"/>
    <property type="match status" value="1"/>
</dbReference>
<evidence type="ECO:0000256" key="1">
    <source>
        <dbReference type="SAM" id="MobiDB-lite"/>
    </source>
</evidence>
<reference evidence="3" key="1">
    <citation type="submission" date="2017-09" db="EMBL/GenBank/DDBJ databases">
        <title>Luteimonas liuhanmingii sp.nov., isolated from the intestinal contents of Tibetan Plateau Pika in Yushu, Qinghai Province, China.</title>
        <authorList>
            <person name="Gui Z."/>
        </authorList>
    </citation>
    <scope>NUCLEOTIDE SEQUENCE [LARGE SCALE GENOMIC DNA]</scope>
    <source>
        <strain evidence="3">100111</strain>
    </source>
</reference>
<organism evidence="2 3">
    <name type="scientific">Luteimonas chenhongjianii</name>
    <dbReference type="NCBI Taxonomy" id="2006110"/>
    <lineage>
        <taxon>Bacteria</taxon>
        <taxon>Pseudomonadati</taxon>
        <taxon>Pseudomonadota</taxon>
        <taxon>Gammaproteobacteria</taxon>
        <taxon>Lysobacterales</taxon>
        <taxon>Lysobacteraceae</taxon>
        <taxon>Luteimonas</taxon>
    </lineage>
</organism>
<feature type="compositionally biased region" description="Basic residues" evidence="1">
    <location>
        <begin position="197"/>
        <end position="208"/>
    </location>
</feature>
<dbReference type="KEGG" id="lum:CNR27_00895"/>
<proteinExistence type="predicted"/>
<evidence type="ECO:0000313" key="3">
    <source>
        <dbReference type="Proteomes" id="UP000218968"/>
    </source>
</evidence>
<feature type="region of interest" description="Disordered" evidence="1">
    <location>
        <begin position="188"/>
        <end position="208"/>
    </location>
</feature>
<accession>A0A290XB28</accession>
<protein>
    <recommendedName>
        <fullName evidence="4">DUF2894 domain-containing protein</fullName>
    </recommendedName>
</protein>
<keyword evidence="3" id="KW-1185">Reference proteome</keyword>
<dbReference type="InterPro" id="IPR021549">
    <property type="entry name" value="DUF2894"/>
</dbReference>
<name>A0A290XB28_9GAMM</name>